<dbReference type="GO" id="GO:0006412">
    <property type="term" value="P:translation"/>
    <property type="evidence" value="ECO:0007669"/>
    <property type="project" value="InterPro"/>
</dbReference>
<dbReference type="Proteomes" id="UP000015102">
    <property type="component" value="Unassembled WGS sequence"/>
</dbReference>
<dbReference type="STRING" id="36166.T1GY24"/>
<sequence length="95" mass="10821">MTSSGNLACNKEDFNISRSKLCLVHTNKSICGEVDFIPTKFLRNKTEEQEHRDNYVTAVSVFIIEVGPDTKEMLKLLEFEDVKSLNPPPKITTEF</sequence>
<dbReference type="HOGENOM" id="CLU_2375151_0_0_1"/>
<dbReference type="InterPro" id="IPR001210">
    <property type="entry name" value="Ribosomal_eS17"/>
</dbReference>
<dbReference type="GO" id="GO:0005840">
    <property type="term" value="C:ribosome"/>
    <property type="evidence" value="ECO:0007669"/>
    <property type="project" value="InterPro"/>
</dbReference>
<reference evidence="2" key="1">
    <citation type="submission" date="2013-02" db="EMBL/GenBank/DDBJ databases">
        <authorList>
            <person name="Hughes D."/>
        </authorList>
    </citation>
    <scope>NUCLEOTIDE SEQUENCE</scope>
    <source>
        <strain>Durham</strain>
        <strain evidence="2">NC isolate 2 -- Noor lab</strain>
    </source>
</reference>
<dbReference type="EMBL" id="CAQQ02064896">
    <property type="status" value="NOT_ANNOTATED_CDS"/>
    <property type="molecule type" value="Genomic_DNA"/>
</dbReference>
<dbReference type="GO" id="GO:0003735">
    <property type="term" value="F:structural constituent of ribosome"/>
    <property type="evidence" value="ECO:0007669"/>
    <property type="project" value="InterPro"/>
</dbReference>
<protein>
    <submittedName>
        <fullName evidence="1">Uncharacterized protein</fullName>
    </submittedName>
</protein>
<dbReference type="AlphaFoldDB" id="T1GY24"/>
<accession>T1GY24</accession>
<evidence type="ECO:0000313" key="2">
    <source>
        <dbReference type="Proteomes" id="UP000015102"/>
    </source>
</evidence>
<name>T1GY24_MEGSC</name>
<proteinExistence type="predicted"/>
<keyword evidence="2" id="KW-1185">Reference proteome</keyword>
<dbReference type="EnsemblMetazoa" id="MESCA008744-RA">
    <property type="protein sequence ID" value="MESCA008744-PA"/>
    <property type="gene ID" value="MESCA008744"/>
</dbReference>
<dbReference type="Pfam" id="PF00833">
    <property type="entry name" value="Ribosomal_S17e"/>
    <property type="match status" value="1"/>
</dbReference>
<dbReference type="EMBL" id="CAQQ02064897">
    <property type="status" value="NOT_ANNOTATED_CDS"/>
    <property type="molecule type" value="Genomic_DNA"/>
</dbReference>
<evidence type="ECO:0000313" key="1">
    <source>
        <dbReference type="EnsemblMetazoa" id="MESCA008744-PA"/>
    </source>
</evidence>
<organism evidence="1 2">
    <name type="scientific">Megaselia scalaris</name>
    <name type="common">Humpbacked fly</name>
    <name type="synonym">Phora scalaris</name>
    <dbReference type="NCBI Taxonomy" id="36166"/>
    <lineage>
        <taxon>Eukaryota</taxon>
        <taxon>Metazoa</taxon>
        <taxon>Ecdysozoa</taxon>
        <taxon>Arthropoda</taxon>
        <taxon>Hexapoda</taxon>
        <taxon>Insecta</taxon>
        <taxon>Pterygota</taxon>
        <taxon>Neoptera</taxon>
        <taxon>Endopterygota</taxon>
        <taxon>Diptera</taxon>
        <taxon>Brachycera</taxon>
        <taxon>Muscomorpha</taxon>
        <taxon>Platypezoidea</taxon>
        <taxon>Phoridae</taxon>
        <taxon>Megaseliini</taxon>
        <taxon>Megaselia</taxon>
    </lineage>
</organism>
<reference evidence="1" key="2">
    <citation type="submission" date="2015-06" db="UniProtKB">
        <authorList>
            <consortium name="EnsemblMetazoa"/>
        </authorList>
    </citation>
    <scope>IDENTIFICATION</scope>
</reference>